<accession>Q98A13</accession>
<evidence type="ECO:0000313" key="1">
    <source>
        <dbReference type="EMBL" id="BAB52531.1"/>
    </source>
</evidence>
<evidence type="ECO:0000313" key="2">
    <source>
        <dbReference type="Proteomes" id="UP000000552"/>
    </source>
</evidence>
<proteinExistence type="predicted"/>
<dbReference type="AlphaFoldDB" id="Q98A13"/>
<protein>
    <submittedName>
        <fullName evidence="1">Msl6202 protein</fullName>
    </submittedName>
</protein>
<gene>
    <name evidence="1" type="ordered locus">msl6202</name>
</gene>
<dbReference type="EMBL" id="BA000012">
    <property type="protein sequence ID" value="BAB52531.1"/>
    <property type="molecule type" value="Genomic_DNA"/>
</dbReference>
<dbReference type="HOGENOM" id="CLU_3121948_0_0_5"/>
<dbReference type="KEGG" id="mlo:msl6202"/>
<organism evidence="1 2">
    <name type="scientific">Mesorhizobium japonicum (strain LMG 29417 / CECT 9101 / MAFF 303099)</name>
    <name type="common">Mesorhizobium loti (strain MAFF 303099)</name>
    <dbReference type="NCBI Taxonomy" id="266835"/>
    <lineage>
        <taxon>Bacteria</taxon>
        <taxon>Pseudomonadati</taxon>
        <taxon>Pseudomonadota</taxon>
        <taxon>Alphaproteobacteria</taxon>
        <taxon>Hyphomicrobiales</taxon>
        <taxon>Phyllobacteriaceae</taxon>
        <taxon>Mesorhizobium</taxon>
    </lineage>
</organism>
<name>Q98A13_RHILO</name>
<reference evidence="1 2" key="1">
    <citation type="journal article" date="2000" name="DNA Res.">
        <title>Complete genome structure of the nitrogen-fixing symbiotic bacterium Mesorhizobium loti.</title>
        <authorList>
            <person name="Kaneko T."/>
            <person name="Nakamura Y."/>
            <person name="Sato S."/>
            <person name="Asamizu E."/>
            <person name="Kato T."/>
            <person name="Sasamoto S."/>
            <person name="Watanabe A."/>
            <person name="Idesawa K."/>
            <person name="Ishikawa A."/>
            <person name="Kawashima K."/>
            <person name="Kimura T."/>
            <person name="Kishida Y."/>
            <person name="Kiyokawa C."/>
            <person name="Kohara M."/>
            <person name="Matsumoto M."/>
            <person name="Matsuno A."/>
            <person name="Mochizuki Y."/>
            <person name="Nakayama S."/>
            <person name="Nakazaki N."/>
            <person name="Shimpo S."/>
            <person name="Sugimoto M."/>
            <person name="Takeuchi C."/>
            <person name="Yamada M."/>
            <person name="Tabata S."/>
        </authorList>
    </citation>
    <scope>NUCLEOTIDE SEQUENCE [LARGE SCALE GENOMIC DNA]</scope>
    <source>
        <strain evidence="2">LMG 29417 / CECT 9101 / MAFF 303099</strain>
    </source>
</reference>
<dbReference type="Proteomes" id="UP000000552">
    <property type="component" value="Chromosome"/>
</dbReference>
<sequence>MFREPASPAMVTIMTPEMPSPALWNDRAHQVAIPLNPFMMDRHPSRPIEV</sequence>